<dbReference type="Proteomes" id="UP000028705">
    <property type="component" value="Unassembled WGS sequence"/>
</dbReference>
<comment type="caution">
    <text evidence="1">The sequence shown here is derived from an EMBL/GenBank/DDBJ whole genome shotgun (WGS) entry which is preliminary data.</text>
</comment>
<organism evidence="1 2">
    <name type="scientific">Chryseobacterium soli</name>
    <dbReference type="NCBI Taxonomy" id="445961"/>
    <lineage>
        <taxon>Bacteria</taxon>
        <taxon>Pseudomonadati</taxon>
        <taxon>Bacteroidota</taxon>
        <taxon>Flavobacteriia</taxon>
        <taxon>Flavobacteriales</taxon>
        <taxon>Weeksellaceae</taxon>
        <taxon>Chryseobacterium group</taxon>
        <taxon>Chryseobacterium</taxon>
    </lineage>
</organism>
<dbReference type="AlphaFoldDB" id="A0A086AB66"/>
<dbReference type="OrthoDB" id="1258942at2"/>
<evidence type="ECO:0000313" key="1">
    <source>
        <dbReference type="EMBL" id="KFF13930.1"/>
    </source>
</evidence>
<dbReference type="RefSeq" id="WP_131368437.1">
    <property type="nucleotide sequence ID" value="NZ_JPRH01000001.1"/>
</dbReference>
<name>A0A086AB66_9FLAO</name>
<accession>A0A086AB66</accession>
<dbReference type="EMBL" id="JPRH01000001">
    <property type="protein sequence ID" value="KFF13930.1"/>
    <property type="molecule type" value="Genomic_DNA"/>
</dbReference>
<reference evidence="1 2" key="1">
    <citation type="submission" date="2014-07" db="EMBL/GenBank/DDBJ databases">
        <title>Genome of Chryseobacterium soli DSM 19298.</title>
        <authorList>
            <person name="Stropko S.J."/>
            <person name="Pipes S.E."/>
            <person name="Newman J."/>
        </authorList>
    </citation>
    <scope>NUCLEOTIDE SEQUENCE [LARGE SCALE GENOMIC DNA]</scope>
    <source>
        <strain evidence="1 2">DSM 19298</strain>
    </source>
</reference>
<evidence type="ECO:0000313" key="2">
    <source>
        <dbReference type="Proteomes" id="UP000028705"/>
    </source>
</evidence>
<proteinExistence type="predicted"/>
<keyword evidence="2" id="KW-1185">Reference proteome</keyword>
<protein>
    <submittedName>
        <fullName evidence="1">Uncharacterized protein</fullName>
    </submittedName>
</protein>
<sequence length="150" mass="17898">MHKFLLVFLMSFLSAQQSYKLSYSNSPLSEKGKIVFKIKNIKDERIKVPKQYPSIWARPITIQVYNDEKKEYESTNYVSDDIDCFNTDGCFGKMTYLKKNQSREYEVEIIPGRISRAFKEKKKYRFKLSFDTYAFSGCNDFVTDWLYYQN</sequence>
<gene>
    <name evidence="1" type="ORF">IW15_00305</name>
</gene>
<dbReference type="STRING" id="445961.IW15_00305"/>